<protein>
    <submittedName>
        <fullName evidence="1">Uncharacterized protein</fullName>
    </submittedName>
</protein>
<keyword evidence="2" id="KW-1185">Reference proteome</keyword>
<evidence type="ECO:0000313" key="1">
    <source>
        <dbReference type="EMBL" id="RAJ90843.1"/>
    </source>
</evidence>
<dbReference type="EMBL" id="QLMC01000012">
    <property type="protein sequence ID" value="RAJ90843.1"/>
    <property type="molecule type" value="Genomic_DNA"/>
</dbReference>
<name>A0A327WJE9_LARAB</name>
<evidence type="ECO:0000313" key="2">
    <source>
        <dbReference type="Proteomes" id="UP000248790"/>
    </source>
</evidence>
<dbReference type="AlphaFoldDB" id="A0A327WJE9"/>
<organism evidence="1 2">
    <name type="scientific">Larkinella arboricola</name>
    <dbReference type="NCBI Taxonomy" id="643671"/>
    <lineage>
        <taxon>Bacteria</taxon>
        <taxon>Pseudomonadati</taxon>
        <taxon>Bacteroidota</taxon>
        <taxon>Cytophagia</taxon>
        <taxon>Cytophagales</taxon>
        <taxon>Spirosomataceae</taxon>
        <taxon>Larkinella</taxon>
    </lineage>
</organism>
<dbReference type="Proteomes" id="UP000248790">
    <property type="component" value="Unassembled WGS sequence"/>
</dbReference>
<reference evidence="1 2" key="1">
    <citation type="submission" date="2018-06" db="EMBL/GenBank/DDBJ databases">
        <title>Genomic Encyclopedia of Archaeal and Bacterial Type Strains, Phase II (KMG-II): from individual species to whole genera.</title>
        <authorList>
            <person name="Goeker M."/>
        </authorList>
    </citation>
    <scope>NUCLEOTIDE SEQUENCE [LARGE SCALE GENOMIC DNA]</scope>
    <source>
        <strain evidence="1 2">DSM 21851</strain>
    </source>
</reference>
<gene>
    <name evidence="1" type="ORF">LX87_05472</name>
</gene>
<proteinExistence type="predicted"/>
<comment type="caution">
    <text evidence="1">The sequence shown here is derived from an EMBL/GenBank/DDBJ whole genome shotgun (WGS) entry which is preliminary data.</text>
</comment>
<accession>A0A327WJE9</accession>
<sequence>MVEGGILFKSFNEATISLIASTFRVVEMTANVLVSLSFYNGVVKSHLQGGEKSNSIHC</sequence>